<dbReference type="RefSeq" id="WP_121152189.1">
    <property type="nucleotide sequence ID" value="NZ_CP032829.1"/>
</dbReference>
<evidence type="ECO:0000313" key="3">
    <source>
        <dbReference type="Proteomes" id="UP000276254"/>
    </source>
</evidence>
<dbReference type="EMBL" id="CP032829">
    <property type="protein sequence ID" value="AYJ85564.1"/>
    <property type="molecule type" value="Genomic_DNA"/>
</dbReference>
<proteinExistence type="predicted"/>
<dbReference type="AlphaFoldDB" id="A0A494TE61"/>
<dbReference type="Pfam" id="PF05960">
    <property type="entry name" value="DUF885"/>
    <property type="match status" value="1"/>
</dbReference>
<reference evidence="2 3" key="1">
    <citation type="submission" date="2018-09" db="EMBL/GenBank/DDBJ databases">
        <title>Sphingomonas peninsula sp. nov., isolated from fildes peninsula, Antarctic soil.</title>
        <authorList>
            <person name="Yingchao G."/>
        </authorList>
    </citation>
    <scope>NUCLEOTIDE SEQUENCE [LARGE SCALE GENOMIC DNA]</scope>
    <source>
        <strain evidence="2 3">YZ-8</strain>
    </source>
</reference>
<organism evidence="2 3">
    <name type="scientific">Sphingomonas paeninsulae</name>
    <dbReference type="NCBI Taxonomy" id="2319844"/>
    <lineage>
        <taxon>Bacteria</taxon>
        <taxon>Pseudomonadati</taxon>
        <taxon>Pseudomonadota</taxon>
        <taxon>Alphaproteobacteria</taxon>
        <taxon>Sphingomonadales</taxon>
        <taxon>Sphingomonadaceae</taxon>
        <taxon>Sphingomonas</taxon>
    </lineage>
</organism>
<evidence type="ECO:0000256" key="1">
    <source>
        <dbReference type="SAM" id="SignalP"/>
    </source>
</evidence>
<dbReference type="OrthoDB" id="9763405at2"/>
<dbReference type="PANTHER" id="PTHR33361">
    <property type="entry name" value="GLR0591 PROTEIN"/>
    <property type="match status" value="1"/>
</dbReference>
<evidence type="ECO:0000313" key="2">
    <source>
        <dbReference type="EMBL" id="AYJ85564.1"/>
    </source>
</evidence>
<name>A0A494TE61_SPHPE</name>
<accession>A0A494TE61</accession>
<feature type="chain" id="PRO_5019846175" evidence="1">
    <location>
        <begin position="24"/>
        <end position="604"/>
    </location>
</feature>
<dbReference type="Proteomes" id="UP000276254">
    <property type="component" value="Chromosome"/>
</dbReference>
<gene>
    <name evidence="2" type="ORF">D3Y57_05690</name>
</gene>
<feature type="signal peptide" evidence="1">
    <location>
        <begin position="1"/>
        <end position="23"/>
    </location>
</feature>
<sequence>MRLRILILSTVSAALLTPVIASAQTAASTASVSAESAKLRKIFADSDEAQLKRNPLFALYRGDTRFGGQFGDFITDQYYSREKAASEADLAALKSIDRSKLNADDLISYDVFKYQTEMALRGFDPALLRTATDRPVDHFSGFQTFMPDLSSGEGAAPFKTVADYDNNLVRLAGYVTYLDRTIERMREGLADGVTNPKLVMQNVVDQLDALIAQGVEGSTFYKPVTKFPADVSSGDQARLKTAYAKFIRDQLIPAHARLRDFIKTDYLPKARETVGLGQMPGGPAYYRYLVAQTTTTDMTPEAIHALGVSEVNRIHAEMEKVKAQVGFKGTLAQFFEYMRTDPKFAPKSAAAMRDEFFAIDKRLSATIPRDFDTIPKSPLEIRPVPAYKEKTDAGGSYEQGTPDGSRPGVFFYNSYDLPSRFTWGYETLFLHEGRPGHHFQISLAQENTNLPAFQRFGGNTAYVEGWALYAESLGKELGLFTDPNQYYGHLNDEILRAMRLVVDTGIHAQGWGRDKAIAYMLDNSAMGKSDATAEVERYIAIPSQALAYKIGALTIQRLRAKAVAALGPKFDVREFHAQVLMSGALPMNVLEAKIDRWIAATKAK</sequence>
<protein>
    <submittedName>
        <fullName evidence="2">DUF885 domain-containing protein</fullName>
    </submittedName>
</protein>
<keyword evidence="1" id="KW-0732">Signal</keyword>
<dbReference type="InterPro" id="IPR010281">
    <property type="entry name" value="DUF885"/>
</dbReference>
<dbReference type="PANTHER" id="PTHR33361:SF16">
    <property type="entry name" value="DUF885 DOMAIN-CONTAINING PROTEIN"/>
    <property type="match status" value="1"/>
</dbReference>
<dbReference type="KEGG" id="spha:D3Y57_05690"/>
<keyword evidence="3" id="KW-1185">Reference proteome</keyword>